<evidence type="ECO:0000313" key="9">
    <source>
        <dbReference type="EMBL" id="MBP2379673.1"/>
    </source>
</evidence>
<dbReference type="PROSITE" id="PS00218">
    <property type="entry name" value="AMINO_ACID_PERMEASE_1"/>
    <property type="match status" value="1"/>
</dbReference>
<dbReference type="EMBL" id="JAGIOA010000001">
    <property type="protein sequence ID" value="MBP2379673.1"/>
    <property type="molecule type" value="Genomic_DNA"/>
</dbReference>
<reference evidence="9 10" key="1">
    <citation type="submission" date="2021-03" db="EMBL/GenBank/DDBJ databases">
        <title>Sequencing the genomes of 1000 actinobacteria strains.</title>
        <authorList>
            <person name="Klenk H.-P."/>
        </authorList>
    </citation>
    <scope>NUCLEOTIDE SEQUENCE [LARGE SCALE GENOMIC DNA]</scope>
    <source>
        <strain evidence="9 10">DSM 13468</strain>
    </source>
</reference>
<evidence type="ECO:0000256" key="3">
    <source>
        <dbReference type="ARBA" id="ARBA00022692"/>
    </source>
</evidence>
<dbReference type="Proteomes" id="UP000703720">
    <property type="component" value="Unassembled WGS sequence"/>
</dbReference>
<dbReference type="PANTHER" id="PTHR43495">
    <property type="entry name" value="GABA PERMEASE"/>
    <property type="match status" value="1"/>
</dbReference>
<evidence type="ECO:0000256" key="6">
    <source>
        <dbReference type="ARBA" id="ARBA00023136"/>
    </source>
</evidence>
<dbReference type="RefSeq" id="WP_210098721.1">
    <property type="nucleotide sequence ID" value="NZ_BAAAIO010000002.1"/>
</dbReference>
<feature type="transmembrane region" description="Helical" evidence="7">
    <location>
        <begin position="336"/>
        <end position="355"/>
    </location>
</feature>
<evidence type="ECO:0000256" key="7">
    <source>
        <dbReference type="SAM" id="Phobius"/>
    </source>
</evidence>
<name>A0ABS4WUM8_9MICO</name>
<keyword evidence="10" id="KW-1185">Reference proteome</keyword>
<keyword evidence="2" id="KW-0813">Transport</keyword>
<keyword evidence="5 7" id="KW-1133">Transmembrane helix</keyword>
<dbReference type="PIRSF" id="PIRSF006060">
    <property type="entry name" value="AA_transporter"/>
    <property type="match status" value="1"/>
</dbReference>
<proteinExistence type="predicted"/>
<protein>
    <submittedName>
        <fullName evidence="9">L-asparagine transporter-like permease</fullName>
    </submittedName>
</protein>
<feature type="domain" description="Amino acid permease/ SLC12A" evidence="8">
    <location>
        <begin position="23"/>
        <end position="447"/>
    </location>
</feature>
<evidence type="ECO:0000259" key="8">
    <source>
        <dbReference type="Pfam" id="PF00324"/>
    </source>
</evidence>
<feature type="transmembrane region" description="Helical" evidence="7">
    <location>
        <begin position="131"/>
        <end position="149"/>
    </location>
</feature>
<organism evidence="9 10">
    <name type="scientific">Microbacterium phyllosphaerae</name>
    <dbReference type="NCBI Taxonomy" id="124798"/>
    <lineage>
        <taxon>Bacteria</taxon>
        <taxon>Bacillati</taxon>
        <taxon>Actinomycetota</taxon>
        <taxon>Actinomycetes</taxon>
        <taxon>Micrococcales</taxon>
        <taxon>Microbacteriaceae</taxon>
        <taxon>Microbacterium</taxon>
    </lineage>
</organism>
<comment type="caution">
    <text evidence="9">The sequence shown here is derived from an EMBL/GenBank/DDBJ whole genome shotgun (WGS) entry which is preliminary data.</text>
</comment>
<dbReference type="Pfam" id="PF00324">
    <property type="entry name" value="AA_permease"/>
    <property type="match status" value="1"/>
</dbReference>
<feature type="transmembrane region" description="Helical" evidence="7">
    <location>
        <begin position="23"/>
        <end position="44"/>
    </location>
</feature>
<evidence type="ECO:0000256" key="5">
    <source>
        <dbReference type="ARBA" id="ARBA00022989"/>
    </source>
</evidence>
<accession>A0ABS4WUM8</accession>
<feature type="transmembrane region" description="Helical" evidence="7">
    <location>
        <begin position="288"/>
        <end position="308"/>
    </location>
</feature>
<sequence>MAESTDIQTREIGLQKALTARQLSMIALGGAIGTGLFLGSRFAIGFAGPSVVLSYLIGGMIALLLMAGLAEMTVQHPTSGSFGAYAEHYIGPLAGFLVRYMYWGCIVLAVGTEVTAVGEYMQLWFPGIPPWIWVVLFGGALILVNAMNVKSFGTLEYWFSAIKVFAILAFIVVAGWLVFFSGDQKRGLHNWGAEGGFMPNGLSGMWFAVIVSIFSYLSIEMIAVAAGEAAEPEKAVKKAFKVTAFRLLIFYILTLSLIVSIAPVSEILSGSSPFVTVMQVIGIPFADSVLNFVVIIAALSAMNSQLYISTRMMFSLSRAGEAPKVFGRVGRNGAPLNALLLSTGGIVVATVIYVLNPDQAFTMMFAISMFGALFTWFMIFVTHVAFRRTLAARGEKPKYTVWGSRIGAIVGALLMVAIAASTALTEEFRATLPFGIPCLVIAIVAFLLVQRRRRRAAADLEAADAPTSHGKNRDS</sequence>
<keyword evidence="4" id="KW-0029">Amino-acid transport</keyword>
<feature type="transmembrane region" description="Helical" evidence="7">
    <location>
        <begin position="89"/>
        <end position="111"/>
    </location>
</feature>
<evidence type="ECO:0000313" key="10">
    <source>
        <dbReference type="Proteomes" id="UP000703720"/>
    </source>
</evidence>
<evidence type="ECO:0000256" key="4">
    <source>
        <dbReference type="ARBA" id="ARBA00022970"/>
    </source>
</evidence>
<feature type="transmembrane region" description="Helical" evidence="7">
    <location>
        <begin position="406"/>
        <end position="424"/>
    </location>
</feature>
<evidence type="ECO:0000256" key="1">
    <source>
        <dbReference type="ARBA" id="ARBA00004141"/>
    </source>
</evidence>
<dbReference type="PANTHER" id="PTHR43495:SF5">
    <property type="entry name" value="GAMMA-AMINOBUTYRIC ACID PERMEASE"/>
    <property type="match status" value="1"/>
</dbReference>
<feature type="transmembrane region" description="Helical" evidence="7">
    <location>
        <begin position="361"/>
        <end position="386"/>
    </location>
</feature>
<dbReference type="Gene3D" id="1.20.1740.10">
    <property type="entry name" value="Amino acid/polyamine transporter I"/>
    <property type="match status" value="1"/>
</dbReference>
<feature type="transmembrane region" description="Helical" evidence="7">
    <location>
        <begin position="430"/>
        <end position="449"/>
    </location>
</feature>
<feature type="transmembrane region" description="Helical" evidence="7">
    <location>
        <begin position="50"/>
        <end position="69"/>
    </location>
</feature>
<keyword evidence="6 7" id="KW-0472">Membrane</keyword>
<feature type="transmembrane region" description="Helical" evidence="7">
    <location>
        <begin position="202"/>
        <end position="226"/>
    </location>
</feature>
<comment type="subcellular location">
    <subcellularLocation>
        <location evidence="1">Membrane</location>
        <topology evidence="1">Multi-pass membrane protein</topology>
    </subcellularLocation>
</comment>
<dbReference type="InterPro" id="IPR004841">
    <property type="entry name" value="AA-permease/SLC12A_dom"/>
</dbReference>
<feature type="transmembrane region" description="Helical" evidence="7">
    <location>
        <begin position="161"/>
        <end position="182"/>
    </location>
</feature>
<evidence type="ECO:0000256" key="2">
    <source>
        <dbReference type="ARBA" id="ARBA00022448"/>
    </source>
</evidence>
<gene>
    <name evidence="9" type="ORF">JOF42_003168</name>
</gene>
<feature type="transmembrane region" description="Helical" evidence="7">
    <location>
        <begin position="247"/>
        <end position="268"/>
    </location>
</feature>
<keyword evidence="3 7" id="KW-0812">Transmembrane</keyword>
<dbReference type="InterPro" id="IPR004840">
    <property type="entry name" value="Amino_acid_permease_CS"/>
</dbReference>